<dbReference type="Proteomes" id="UP000218385">
    <property type="component" value="Chromosome"/>
</dbReference>
<organism evidence="1 2">
    <name type="scientific">Pseudomonas frederiksbergensis</name>
    <dbReference type="NCBI Taxonomy" id="104087"/>
    <lineage>
        <taxon>Bacteria</taxon>
        <taxon>Pseudomonadati</taxon>
        <taxon>Pseudomonadota</taxon>
        <taxon>Gammaproteobacteria</taxon>
        <taxon>Pseudomonadales</taxon>
        <taxon>Pseudomonadaceae</taxon>
        <taxon>Pseudomonas</taxon>
    </lineage>
</organism>
<evidence type="ECO:0000313" key="1">
    <source>
        <dbReference type="EMBL" id="ATE78429.1"/>
    </source>
</evidence>
<evidence type="ECO:0000313" key="2">
    <source>
        <dbReference type="Proteomes" id="UP000218385"/>
    </source>
</evidence>
<dbReference type="AlphaFoldDB" id="A0AB33EDC7"/>
<protein>
    <submittedName>
        <fullName evidence="1">Uncharacterized protein</fullName>
    </submittedName>
</protein>
<dbReference type="EMBL" id="CP023466">
    <property type="protein sequence ID" value="ATE78429.1"/>
    <property type="molecule type" value="Genomic_DNA"/>
</dbReference>
<name>A0AB33EDC7_9PSED</name>
<gene>
    <name evidence="1" type="ORF">CNN82_19115</name>
</gene>
<proteinExistence type="predicted"/>
<sequence length="65" mass="7660">MITDCLFFDLEGMYRVQNVLSPLVIVVNRDSPAPLIERRFRIRALLKEQRNTANVREGRRLRMDG</sequence>
<accession>A0AB33EDC7</accession>
<reference evidence="1 2" key="1">
    <citation type="submission" date="2017-09" db="EMBL/GenBank/DDBJ databases">
        <title>Complete Genome sequence of Lysobacter capsici KNU-15.</title>
        <authorList>
            <person name="Kim M.-C."/>
            <person name="Yi H."/>
            <person name="Lee D.-W."/>
            <person name="Shin J.-H."/>
        </authorList>
    </citation>
    <scope>NUCLEOTIDE SEQUENCE [LARGE SCALE GENOMIC DNA]</scope>
    <source>
        <strain evidence="1 2">KNU-15</strain>
    </source>
</reference>